<reference evidence="2 3" key="1">
    <citation type="journal article" date="2012" name="Science">
        <title>The Paleozoic origin of enzymatic lignin decomposition reconstructed from 31 fungal genomes.</title>
        <authorList>
            <person name="Floudas D."/>
            <person name="Binder M."/>
            <person name="Riley R."/>
            <person name="Barry K."/>
            <person name="Blanchette R.A."/>
            <person name="Henrissat B."/>
            <person name="Martinez A.T."/>
            <person name="Otillar R."/>
            <person name="Spatafora J.W."/>
            <person name="Yadav J.S."/>
            <person name="Aerts A."/>
            <person name="Benoit I."/>
            <person name="Boyd A."/>
            <person name="Carlson A."/>
            <person name="Copeland A."/>
            <person name="Coutinho P.M."/>
            <person name="de Vries R.P."/>
            <person name="Ferreira P."/>
            <person name="Findley K."/>
            <person name="Foster B."/>
            <person name="Gaskell J."/>
            <person name="Glotzer D."/>
            <person name="Gorecki P."/>
            <person name="Heitman J."/>
            <person name="Hesse C."/>
            <person name="Hori C."/>
            <person name="Igarashi K."/>
            <person name="Jurgens J.A."/>
            <person name="Kallen N."/>
            <person name="Kersten P."/>
            <person name="Kohler A."/>
            <person name="Kuees U."/>
            <person name="Kumar T.K.A."/>
            <person name="Kuo A."/>
            <person name="LaButti K."/>
            <person name="Larrondo L.F."/>
            <person name="Lindquist E."/>
            <person name="Ling A."/>
            <person name="Lombard V."/>
            <person name="Lucas S."/>
            <person name="Lundell T."/>
            <person name="Martin R."/>
            <person name="McLaughlin D.J."/>
            <person name="Morgenstern I."/>
            <person name="Morin E."/>
            <person name="Murat C."/>
            <person name="Nagy L.G."/>
            <person name="Nolan M."/>
            <person name="Ohm R.A."/>
            <person name="Patyshakuliyeva A."/>
            <person name="Rokas A."/>
            <person name="Ruiz-Duenas F.J."/>
            <person name="Sabat G."/>
            <person name="Salamov A."/>
            <person name="Samejima M."/>
            <person name="Schmutz J."/>
            <person name="Slot J.C."/>
            <person name="St John F."/>
            <person name="Stenlid J."/>
            <person name="Sun H."/>
            <person name="Sun S."/>
            <person name="Syed K."/>
            <person name="Tsang A."/>
            <person name="Wiebenga A."/>
            <person name="Young D."/>
            <person name="Pisabarro A."/>
            <person name="Eastwood D.C."/>
            <person name="Martin F."/>
            <person name="Cullen D."/>
            <person name="Grigoriev I.V."/>
            <person name="Hibbett D.S."/>
        </authorList>
    </citation>
    <scope>NUCLEOTIDE SEQUENCE</scope>
    <source>
        <strain evidence="3">FP-58527</strain>
    </source>
</reference>
<protein>
    <submittedName>
        <fullName evidence="2">Uncharacterized protein</fullName>
    </submittedName>
</protein>
<sequence>MLGVVAKSEPGSSDSGKDAWPTHELRQDDVNLALYQLVDICLQGSKLTWNVKRKGGTYMKVSTGNLEFESRERRWEEGEGAPGRWIRTTVIKSTLRLECPAETMYNIQHTAGTADVAVKHFLSVKIRLGTVARLSMLVPLSFVYGPAPN</sequence>
<dbReference type="AlphaFoldDB" id="S8FGH9"/>
<dbReference type="STRING" id="743788.S8FGH9"/>
<accession>S8FGH9</accession>
<gene>
    <name evidence="2" type="ORF">FOMPIDRAFT_92609</name>
</gene>
<evidence type="ECO:0000256" key="1">
    <source>
        <dbReference type="SAM" id="MobiDB-lite"/>
    </source>
</evidence>
<evidence type="ECO:0000313" key="2">
    <source>
        <dbReference type="EMBL" id="EPT00526.1"/>
    </source>
</evidence>
<name>S8FGH9_FOMSC</name>
<dbReference type="EMBL" id="KE504148">
    <property type="protein sequence ID" value="EPT00526.1"/>
    <property type="molecule type" value="Genomic_DNA"/>
</dbReference>
<proteinExistence type="predicted"/>
<keyword evidence="3" id="KW-1185">Reference proteome</keyword>
<dbReference type="HOGENOM" id="CLU_1749667_0_0_1"/>
<organism evidence="2 3">
    <name type="scientific">Fomitopsis schrenkii</name>
    <name type="common">Brown rot fungus</name>
    <dbReference type="NCBI Taxonomy" id="2126942"/>
    <lineage>
        <taxon>Eukaryota</taxon>
        <taxon>Fungi</taxon>
        <taxon>Dikarya</taxon>
        <taxon>Basidiomycota</taxon>
        <taxon>Agaricomycotina</taxon>
        <taxon>Agaricomycetes</taxon>
        <taxon>Polyporales</taxon>
        <taxon>Fomitopsis</taxon>
    </lineage>
</organism>
<dbReference type="InParanoid" id="S8FGH9"/>
<dbReference type="OrthoDB" id="2742096at2759"/>
<evidence type="ECO:0000313" key="3">
    <source>
        <dbReference type="Proteomes" id="UP000015241"/>
    </source>
</evidence>
<dbReference type="Proteomes" id="UP000015241">
    <property type="component" value="Unassembled WGS sequence"/>
</dbReference>
<feature type="region of interest" description="Disordered" evidence="1">
    <location>
        <begin position="1"/>
        <end position="22"/>
    </location>
</feature>